<reference evidence="2" key="1">
    <citation type="journal article" date="2023" name="G3 (Bethesda)">
        <title>Genome assembly and association tests identify interacting loci associated with vigor, precocity, and sex in interspecific pistachio rootstocks.</title>
        <authorList>
            <person name="Palmer W."/>
            <person name="Jacygrad E."/>
            <person name="Sagayaradj S."/>
            <person name="Cavanaugh K."/>
            <person name="Han R."/>
            <person name="Bertier L."/>
            <person name="Beede B."/>
            <person name="Kafkas S."/>
            <person name="Golino D."/>
            <person name="Preece J."/>
            <person name="Michelmore R."/>
        </authorList>
    </citation>
    <scope>NUCLEOTIDE SEQUENCE [LARGE SCALE GENOMIC DNA]</scope>
</reference>
<keyword evidence="2" id="KW-1185">Reference proteome</keyword>
<dbReference type="EMBL" id="CM047745">
    <property type="protein sequence ID" value="KAJ0024160.1"/>
    <property type="molecule type" value="Genomic_DNA"/>
</dbReference>
<gene>
    <name evidence="1" type="ORF">Pint_07593</name>
</gene>
<proteinExistence type="predicted"/>
<accession>A0ACC0XTU0</accession>
<dbReference type="Proteomes" id="UP001163603">
    <property type="component" value="Chromosome 10"/>
</dbReference>
<evidence type="ECO:0000313" key="1">
    <source>
        <dbReference type="EMBL" id="KAJ0024160.1"/>
    </source>
</evidence>
<evidence type="ECO:0000313" key="2">
    <source>
        <dbReference type="Proteomes" id="UP001163603"/>
    </source>
</evidence>
<protein>
    <submittedName>
        <fullName evidence="1">Uncharacterized protein</fullName>
    </submittedName>
</protein>
<name>A0ACC0XTU0_9ROSI</name>
<comment type="caution">
    <text evidence="1">The sequence shown here is derived from an EMBL/GenBank/DDBJ whole genome shotgun (WGS) entry which is preliminary data.</text>
</comment>
<sequence>MNGLNIVHRECLENFKQSLLSFSHNICITYDMQDEDNKGLVEEEEEAAEEPIFVLTDEWREFFAAFEAKRKLAKKQAKKK</sequence>
<organism evidence="1 2">
    <name type="scientific">Pistacia integerrima</name>
    <dbReference type="NCBI Taxonomy" id="434235"/>
    <lineage>
        <taxon>Eukaryota</taxon>
        <taxon>Viridiplantae</taxon>
        <taxon>Streptophyta</taxon>
        <taxon>Embryophyta</taxon>
        <taxon>Tracheophyta</taxon>
        <taxon>Spermatophyta</taxon>
        <taxon>Magnoliopsida</taxon>
        <taxon>eudicotyledons</taxon>
        <taxon>Gunneridae</taxon>
        <taxon>Pentapetalae</taxon>
        <taxon>rosids</taxon>
        <taxon>malvids</taxon>
        <taxon>Sapindales</taxon>
        <taxon>Anacardiaceae</taxon>
        <taxon>Pistacia</taxon>
    </lineage>
</organism>